<name>A0A0P6XSF3_9CHLR</name>
<dbReference type="CDD" id="cd04301">
    <property type="entry name" value="NAT_SF"/>
    <property type="match status" value="1"/>
</dbReference>
<evidence type="ECO:0000256" key="1">
    <source>
        <dbReference type="ARBA" id="ARBA00022679"/>
    </source>
</evidence>
<keyword evidence="5" id="KW-1185">Reference proteome</keyword>
<dbReference type="Proteomes" id="UP000050501">
    <property type="component" value="Unassembled WGS sequence"/>
</dbReference>
<dbReference type="OrthoDB" id="160586at2"/>
<dbReference type="InterPro" id="IPR000182">
    <property type="entry name" value="GNAT_dom"/>
</dbReference>
<gene>
    <name evidence="4" type="ORF">ADN01_17220</name>
</gene>
<evidence type="ECO:0000313" key="5">
    <source>
        <dbReference type="Proteomes" id="UP000050501"/>
    </source>
</evidence>
<comment type="caution">
    <text evidence="4">The sequence shown here is derived from an EMBL/GenBank/DDBJ whole genome shotgun (WGS) entry which is preliminary data.</text>
</comment>
<reference evidence="4 5" key="1">
    <citation type="submission" date="2015-07" db="EMBL/GenBank/DDBJ databases">
        <title>Genome sequence of Levilinea saccharolytica DSM 16555.</title>
        <authorList>
            <person name="Hemp J."/>
            <person name="Ward L.M."/>
            <person name="Pace L.A."/>
            <person name="Fischer W.W."/>
        </authorList>
    </citation>
    <scope>NUCLEOTIDE SEQUENCE [LARGE SCALE GENOMIC DNA]</scope>
    <source>
        <strain evidence="4 5">KIBI-1</strain>
    </source>
</reference>
<evidence type="ECO:0000256" key="2">
    <source>
        <dbReference type="ARBA" id="ARBA00023315"/>
    </source>
</evidence>
<evidence type="ECO:0000259" key="3">
    <source>
        <dbReference type="PROSITE" id="PS51186"/>
    </source>
</evidence>
<dbReference type="RefSeq" id="WP_062417527.1">
    <property type="nucleotide sequence ID" value="NZ_DF967974.1"/>
</dbReference>
<dbReference type="PROSITE" id="PS51186">
    <property type="entry name" value="GNAT"/>
    <property type="match status" value="1"/>
</dbReference>
<dbReference type="Gene3D" id="3.40.630.30">
    <property type="match status" value="1"/>
</dbReference>
<dbReference type="SUPFAM" id="SSF55729">
    <property type="entry name" value="Acyl-CoA N-acyltransferases (Nat)"/>
    <property type="match status" value="1"/>
</dbReference>
<dbReference type="EMBL" id="LGCM01000065">
    <property type="protein sequence ID" value="KPL75595.1"/>
    <property type="molecule type" value="Genomic_DNA"/>
</dbReference>
<keyword evidence="1" id="KW-0808">Transferase</keyword>
<dbReference type="InterPro" id="IPR050832">
    <property type="entry name" value="Bact_Acetyltransf"/>
</dbReference>
<proteinExistence type="predicted"/>
<dbReference type="STRING" id="229921.ADN01_17220"/>
<dbReference type="GO" id="GO:0016747">
    <property type="term" value="F:acyltransferase activity, transferring groups other than amino-acyl groups"/>
    <property type="evidence" value="ECO:0007669"/>
    <property type="project" value="InterPro"/>
</dbReference>
<sequence>MDSWSLRQATLADYPALARFLQVQAYVHRHLDWRPTLDWLGFQPFYLLEDSAGIRAVLGCPQDPPGVAWVRVFACAEESHLRPAWEQLFTAARQALPEPRPTLALLALYEWMADLAPGVGLHKTQDIVVLEWNQRVPPIAAAQGEVHVELIRLTDLPAVLELDQQAFGSLWQLSADSLERCFRQAGYATLAWLDGQPVGYQISTHTSYAAHLARLAVRPDLQRRGIGATLLGELQTHYQNRGVWRLTVNTQSDNHASLSLYHRAGFRETGDRFPVFVYTEPPSEG</sequence>
<keyword evidence="2" id="KW-0012">Acyltransferase</keyword>
<dbReference type="Pfam" id="PF00583">
    <property type="entry name" value="Acetyltransf_1"/>
    <property type="match status" value="1"/>
</dbReference>
<accession>A0A0P6XSF3</accession>
<dbReference type="InterPro" id="IPR016181">
    <property type="entry name" value="Acyl_CoA_acyltransferase"/>
</dbReference>
<dbReference type="AlphaFoldDB" id="A0A0P6XSF3"/>
<organism evidence="4 5">
    <name type="scientific">Levilinea saccharolytica</name>
    <dbReference type="NCBI Taxonomy" id="229921"/>
    <lineage>
        <taxon>Bacteria</taxon>
        <taxon>Bacillati</taxon>
        <taxon>Chloroflexota</taxon>
        <taxon>Anaerolineae</taxon>
        <taxon>Anaerolineales</taxon>
        <taxon>Anaerolineaceae</taxon>
        <taxon>Levilinea</taxon>
    </lineage>
</organism>
<feature type="domain" description="N-acetyltransferase" evidence="3">
    <location>
        <begin position="146"/>
        <end position="284"/>
    </location>
</feature>
<dbReference type="PANTHER" id="PTHR43877">
    <property type="entry name" value="AMINOALKYLPHOSPHONATE N-ACETYLTRANSFERASE-RELATED-RELATED"/>
    <property type="match status" value="1"/>
</dbReference>
<protein>
    <recommendedName>
        <fullName evidence="3">N-acetyltransferase domain-containing protein</fullName>
    </recommendedName>
</protein>
<evidence type="ECO:0000313" key="4">
    <source>
        <dbReference type="EMBL" id="KPL75595.1"/>
    </source>
</evidence>